<keyword evidence="1" id="KW-0732">Signal</keyword>
<protein>
    <recommendedName>
        <fullName evidence="4">Secreted protein</fullName>
    </recommendedName>
</protein>
<keyword evidence="3" id="KW-1185">Reference proteome</keyword>
<proteinExistence type="predicted"/>
<evidence type="ECO:0000256" key="1">
    <source>
        <dbReference type="SAM" id="SignalP"/>
    </source>
</evidence>
<evidence type="ECO:0000313" key="3">
    <source>
        <dbReference type="Proteomes" id="UP001497482"/>
    </source>
</evidence>
<sequence length="113" mass="12399">MIRLLHKSWLVSLSLGVCPRARLASPALHFTPHLPQPHEQPGLASRALGLIKNPAATLMRPTVSAKVTPLQRFQHGRGKSRLSPETSTKEEALRLWGRGGDCGELFIQLFTSA</sequence>
<reference evidence="2 3" key="1">
    <citation type="submission" date="2024-04" db="EMBL/GenBank/DDBJ databases">
        <authorList>
            <person name="Waldvogel A.-M."/>
            <person name="Schoenle A."/>
        </authorList>
    </citation>
    <scope>NUCLEOTIDE SEQUENCE [LARGE SCALE GENOMIC DNA]</scope>
</reference>
<evidence type="ECO:0000313" key="2">
    <source>
        <dbReference type="EMBL" id="CAL1615408.1"/>
    </source>
</evidence>
<evidence type="ECO:0008006" key="4">
    <source>
        <dbReference type="Google" id="ProtNLM"/>
    </source>
</evidence>
<dbReference type="Proteomes" id="UP001497482">
    <property type="component" value="Chromosome 9"/>
</dbReference>
<name>A0AAV2MPP1_KNICA</name>
<accession>A0AAV2MPP1</accession>
<organism evidence="2 3">
    <name type="scientific">Knipowitschia caucasica</name>
    <name type="common">Caucasian dwarf goby</name>
    <name type="synonym">Pomatoschistus caucasicus</name>
    <dbReference type="NCBI Taxonomy" id="637954"/>
    <lineage>
        <taxon>Eukaryota</taxon>
        <taxon>Metazoa</taxon>
        <taxon>Chordata</taxon>
        <taxon>Craniata</taxon>
        <taxon>Vertebrata</taxon>
        <taxon>Euteleostomi</taxon>
        <taxon>Actinopterygii</taxon>
        <taxon>Neopterygii</taxon>
        <taxon>Teleostei</taxon>
        <taxon>Neoteleostei</taxon>
        <taxon>Acanthomorphata</taxon>
        <taxon>Gobiaria</taxon>
        <taxon>Gobiiformes</taxon>
        <taxon>Gobioidei</taxon>
        <taxon>Gobiidae</taxon>
        <taxon>Gobiinae</taxon>
        <taxon>Knipowitschia</taxon>
    </lineage>
</organism>
<dbReference type="AlphaFoldDB" id="A0AAV2MPP1"/>
<gene>
    <name evidence="2" type="ORF">KC01_LOCUS41370</name>
</gene>
<dbReference type="EMBL" id="OZ035831">
    <property type="protein sequence ID" value="CAL1615408.1"/>
    <property type="molecule type" value="Genomic_DNA"/>
</dbReference>
<feature type="chain" id="PRO_5043337604" description="Secreted protein" evidence="1">
    <location>
        <begin position="17"/>
        <end position="113"/>
    </location>
</feature>
<feature type="signal peptide" evidence="1">
    <location>
        <begin position="1"/>
        <end position="16"/>
    </location>
</feature>